<evidence type="ECO:0000313" key="2">
    <source>
        <dbReference type="Proteomes" id="UP001054945"/>
    </source>
</evidence>
<organism evidence="1 2">
    <name type="scientific">Caerostris extrusa</name>
    <name type="common">Bark spider</name>
    <name type="synonym">Caerostris bankana</name>
    <dbReference type="NCBI Taxonomy" id="172846"/>
    <lineage>
        <taxon>Eukaryota</taxon>
        <taxon>Metazoa</taxon>
        <taxon>Ecdysozoa</taxon>
        <taxon>Arthropoda</taxon>
        <taxon>Chelicerata</taxon>
        <taxon>Arachnida</taxon>
        <taxon>Araneae</taxon>
        <taxon>Araneomorphae</taxon>
        <taxon>Entelegynae</taxon>
        <taxon>Araneoidea</taxon>
        <taxon>Araneidae</taxon>
        <taxon>Caerostris</taxon>
    </lineage>
</organism>
<dbReference type="AlphaFoldDB" id="A0AAV4NCL3"/>
<dbReference type="EMBL" id="BPLR01003148">
    <property type="protein sequence ID" value="GIX81618.1"/>
    <property type="molecule type" value="Genomic_DNA"/>
</dbReference>
<protein>
    <submittedName>
        <fullName evidence="1">Uncharacterized protein</fullName>
    </submittedName>
</protein>
<keyword evidence="2" id="KW-1185">Reference proteome</keyword>
<evidence type="ECO:0000313" key="1">
    <source>
        <dbReference type="EMBL" id="GIX81618.1"/>
    </source>
</evidence>
<sequence length="216" mass="24823">MQIGVKSTCPRRTFEPALNPDGDMDLHWWDDAEAKTAFNIKFVLKGGANSQKMKRIRMMNSRHDSLHATHINEHDKVEQNTIQKLPQKPAVFLRFLGTPASHTQRNTFYLLPPFDNLILSTSSCSTVSWQNLSDNASKFISENPIYRHYLAKCFNSYSFRDIESSGEEGWKNATVLFFMSLPLSPSVFSARYGTKRNKLSRVLSFFSVFTRENNRS</sequence>
<accession>A0AAV4NCL3</accession>
<dbReference type="Proteomes" id="UP001054945">
    <property type="component" value="Unassembled WGS sequence"/>
</dbReference>
<name>A0AAV4NCL3_CAEEX</name>
<comment type="caution">
    <text evidence="1">The sequence shown here is derived from an EMBL/GenBank/DDBJ whole genome shotgun (WGS) entry which is preliminary data.</text>
</comment>
<gene>
    <name evidence="1" type="ORF">CEXT_213371</name>
</gene>
<proteinExistence type="predicted"/>
<reference evidence="1 2" key="1">
    <citation type="submission" date="2021-06" db="EMBL/GenBank/DDBJ databases">
        <title>Caerostris extrusa draft genome.</title>
        <authorList>
            <person name="Kono N."/>
            <person name="Arakawa K."/>
        </authorList>
    </citation>
    <scope>NUCLEOTIDE SEQUENCE [LARGE SCALE GENOMIC DNA]</scope>
</reference>